<dbReference type="OrthoDB" id="570199at2"/>
<dbReference type="Pfam" id="PF01939">
    <property type="entry name" value="NucS_C"/>
    <property type="match status" value="1"/>
</dbReference>
<organism evidence="4 5">
    <name type="scientific">Kushneria phyllosphaerae</name>
    <dbReference type="NCBI Taxonomy" id="2100822"/>
    <lineage>
        <taxon>Bacteria</taxon>
        <taxon>Pseudomonadati</taxon>
        <taxon>Pseudomonadota</taxon>
        <taxon>Gammaproteobacteria</taxon>
        <taxon>Oceanospirillales</taxon>
        <taxon>Halomonadaceae</taxon>
        <taxon>Kushneria</taxon>
    </lineage>
</organism>
<name>A0A2R8CIV7_9GAMM</name>
<dbReference type="EC" id="3.1.-.-" evidence="4"/>
<feature type="domain" description="DUF7669" evidence="3">
    <location>
        <begin position="6"/>
        <end position="75"/>
    </location>
</feature>
<dbReference type="InterPro" id="IPR011856">
    <property type="entry name" value="tRNA_endonuc-like_dom_sf"/>
</dbReference>
<dbReference type="GO" id="GO:0004519">
    <property type="term" value="F:endonuclease activity"/>
    <property type="evidence" value="ECO:0007669"/>
    <property type="project" value="UniProtKB-KW"/>
</dbReference>
<dbReference type="Pfam" id="PF24706">
    <property type="entry name" value="DUF7669"/>
    <property type="match status" value="1"/>
</dbReference>
<evidence type="ECO:0000259" key="3">
    <source>
        <dbReference type="Pfam" id="PF24706"/>
    </source>
</evidence>
<dbReference type="PANTHER" id="PTHR38814:SF1">
    <property type="entry name" value="ENDONUCLEASE NUCS"/>
    <property type="match status" value="1"/>
</dbReference>
<dbReference type="PANTHER" id="PTHR38814">
    <property type="entry name" value="ENDONUCLEASE NUCS"/>
    <property type="match status" value="1"/>
</dbReference>
<dbReference type="Gene3D" id="3.40.1350.10">
    <property type="match status" value="1"/>
</dbReference>
<dbReference type="GO" id="GO:0016787">
    <property type="term" value="F:hydrolase activity"/>
    <property type="evidence" value="ECO:0007669"/>
    <property type="project" value="UniProtKB-KW"/>
</dbReference>
<evidence type="ECO:0000259" key="2">
    <source>
        <dbReference type="Pfam" id="PF01939"/>
    </source>
</evidence>
<keyword evidence="4" id="KW-0378">Hydrolase</keyword>
<sequence>MTTMAQAIQSIVERAGYSLSSEDIKKKVEAAYPGKWRPTTLQAHLYACSVNNPKGYIHHPYATKFLYKNSDGTFEFYSEKKHGPNEWAPTEGEEDEGGAIELVEASISLERDIEEHLINNLHILEPGLTLVARQYNTEVGRIDILAEDKNGTRVIIELKVGGAKDSVIGQIARYVGWFAREDGQPPRSIIVASEFPEGVRYAATMIQGLTLLTYRVNFSFEQALLA</sequence>
<keyword evidence="4" id="KW-0540">Nuclease</keyword>
<evidence type="ECO:0000313" key="4">
    <source>
        <dbReference type="EMBL" id="SPJ32825.1"/>
    </source>
</evidence>
<reference evidence="5" key="1">
    <citation type="submission" date="2018-03" db="EMBL/GenBank/DDBJ databases">
        <authorList>
            <person name="Navarro De La Torre S."/>
        </authorList>
    </citation>
    <scope>NUCLEOTIDE SEQUENCE [LARGE SCALE GENOMIC DNA]</scope>
    <source>
        <strain evidence="5">EAod3</strain>
    </source>
</reference>
<dbReference type="EMBL" id="ONZI01000001">
    <property type="protein sequence ID" value="SPJ32825.1"/>
    <property type="molecule type" value="Genomic_DNA"/>
</dbReference>
<protein>
    <submittedName>
        <fullName evidence="4">Endonuclease NucS</fullName>
        <ecNumber evidence="4">3.1.-.-</ecNumber>
    </submittedName>
</protein>
<dbReference type="Proteomes" id="UP000244934">
    <property type="component" value="Unassembled WGS sequence"/>
</dbReference>
<dbReference type="CDD" id="cd22341">
    <property type="entry name" value="NucS-like"/>
    <property type="match status" value="1"/>
</dbReference>
<dbReference type="GO" id="GO:0003677">
    <property type="term" value="F:DNA binding"/>
    <property type="evidence" value="ECO:0007669"/>
    <property type="project" value="UniProtKB-KW"/>
</dbReference>
<dbReference type="AlphaFoldDB" id="A0A2R8CIV7"/>
<keyword evidence="4" id="KW-0255">Endonuclease</keyword>
<proteinExistence type="predicted"/>
<evidence type="ECO:0000256" key="1">
    <source>
        <dbReference type="ARBA" id="ARBA00023125"/>
    </source>
</evidence>
<evidence type="ECO:0000313" key="5">
    <source>
        <dbReference type="Proteomes" id="UP000244934"/>
    </source>
</evidence>
<dbReference type="InterPro" id="IPR002793">
    <property type="entry name" value="Endonuclease_NucS"/>
</dbReference>
<dbReference type="InterPro" id="IPR056086">
    <property type="entry name" value="DUF7669"/>
</dbReference>
<keyword evidence="1" id="KW-0238">DNA-binding</keyword>
<dbReference type="InterPro" id="IPR048301">
    <property type="entry name" value="NucS_C"/>
</dbReference>
<accession>A0A2R8CIV7</accession>
<gene>
    <name evidence="4" type="primary">nucS</name>
    <name evidence="4" type="ORF">KSP9073_00826</name>
</gene>
<feature type="domain" description="Endonuclease NucS C-terminal" evidence="2">
    <location>
        <begin position="110"/>
        <end position="198"/>
    </location>
</feature>
<keyword evidence="5" id="KW-1185">Reference proteome</keyword>